<reference evidence="6 7" key="1">
    <citation type="submission" date="2019-08" db="EMBL/GenBank/DDBJ databases">
        <title>In-depth cultivation of the pig gut microbiome towards novel bacterial diversity and tailored functional studies.</title>
        <authorList>
            <person name="Wylensek D."/>
            <person name="Hitch T.C.A."/>
            <person name="Clavel T."/>
        </authorList>
    </citation>
    <scope>NUCLEOTIDE SEQUENCE [LARGE SCALE GENOMIC DNA]</scope>
    <source>
        <strain evidence="6 7">WB03_NA08</strain>
    </source>
</reference>
<sequence length="346" mass="38820">MIKYLGSKRLLVPVLGDLMEASGARTTLDLFTGTTRVAQEFCRRGAFTTASDLATYSEVLAQCYVEADATQVDTREIQEALDRLSALPPRRGYVTETFCEASRYFHPDNGQRIDAIREGIDQLYSDSPLRPILLTSLLEAADAVDSTVGIQMAYLKQWAPRALKPLELRVPQLTPGPGRAVRGDAVELVHELPHVDLAYLDPPYNQHRYFGNYHVWETLVRWDSPEHYGVACKRADTRDEENKSVFNRKREMPAALAHVISNVQADIVMLSFSDEGFLPLEELVELCEARGGDTRVLSFDYRRYVGAKIGIHNLEGKKVGKVSHTKNTEYVILTGDSERLDAMVSL</sequence>
<gene>
    <name evidence="6" type="ORF">FYJ24_11435</name>
</gene>
<keyword evidence="7" id="KW-1185">Reference proteome</keyword>
<dbReference type="EMBL" id="VULO01000016">
    <property type="protein sequence ID" value="MSS85350.1"/>
    <property type="molecule type" value="Genomic_DNA"/>
</dbReference>
<evidence type="ECO:0000256" key="5">
    <source>
        <dbReference type="ARBA" id="ARBA00047942"/>
    </source>
</evidence>
<comment type="catalytic activity">
    <reaction evidence="5">
        <text>a 2'-deoxyadenosine in DNA + S-adenosyl-L-methionine = an N(6)-methyl-2'-deoxyadenosine in DNA + S-adenosyl-L-homocysteine + H(+)</text>
        <dbReference type="Rhea" id="RHEA:15197"/>
        <dbReference type="Rhea" id="RHEA-COMP:12418"/>
        <dbReference type="Rhea" id="RHEA-COMP:12419"/>
        <dbReference type="ChEBI" id="CHEBI:15378"/>
        <dbReference type="ChEBI" id="CHEBI:57856"/>
        <dbReference type="ChEBI" id="CHEBI:59789"/>
        <dbReference type="ChEBI" id="CHEBI:90615"/>
        <dbReference type="ChEBI" id="CHEBI:90616"/>
        <dbReference type="EC" id="2.1.1.72"/>
    </reaction>
</comment>
<evidence type="ECO:0000256" key="1">
    <source>
        <dbReference type="ARBA" id="ARBA00011900"/>
    </source>
</evidence>
<evidence type="ECO:0000313" key="6">
    <source>
        <dbReference type="EMBL" id="MSS85350.1"/>
    </source>
</evidence>
<evidence type="ECO:0000256" key="2">
    <source>
        <dbReference type="ARBA" id="ARBA00022603"/>
    </source>
</evidence>
<dbReference type="GO" id="GO:0032259">
    <property type="term" value="P:methylation"/>
    <property type="evidence" value="ECO:0007669"/>
    <property type="project" value="UniProtKB-KW"/>
</dbReference>
<dbReference type="GO" id="GO:0009307">
    <property type="term" value="P:DNA restriction-modification system"/>
    <property type="evidence" value="ECO:0007669"/>
    <property type="project" value="InterPro"/>
</dbReference>
<dbReference type="GO" id="GO:0003676">
    <property type="term" value="F:nucleic acid binding"/>
    <property type="evidence" value="ECO:0007669"/>
    <property type="project" value="InterPro"/>
</dbReference>
<dbReference type="Proteomes" id="UP000470875">
    <property type="component" value="Unassembled WGS sequence"/>
</dbReference>
<name>A0A6N7VWH2_9ACTO</name>
<evidence type="ECO:0000313" key="7">
    <source>
        <dbReference type="Proteomes" id="UP000470875"/>
    </source>
</evidence>
<dbReference type="InterPro" id="IPR002052">
    <property type="entry name" value="DNA_methylase_N6_adenine_CS"/>
</dbReference>
<organism evidence="6 7">
    <name type="scientific">Scrofimicrobium canadense</name>
    <dbReference type="NCBI Taxonomy" id="2652290"/>
    <lineage>
        <taxon>Bacteria</taxon>
        <taxon>Bacillati</taxon>
        <taxon>Actinomycetota</taxon>
        <taxon>Actinomycetes</taxon>
        <taxon>Actinomycetales</taxon>
        <taxon>Actinomycetaceae</taxon>
        <taxon>Scrofimicrobium</taxon>
    </lineage>
</organism>
<keyword evidence="3 6" id="KW-0808">Transferase</keyword>
<dbReference type="RefSeq" id="WP_318656685.1">
    <property type="nucleotide sequence ID" value="NZ_VULO01000016.1"/>
</dbReference>
<dbReference type="PROSITE" id="PS00092">
    <property type="entry name" value="N6_MTASE"/>
    <property type="match status" value="1"/>
</dbReference>
<dbReference type="AlphaFoldDB" id="A0A6N7VWH2"/>
<evidence type="ECO:0000256" key="3">
    <source>
        <dbReference type="ARBA" id="ARBA00022679"/>
    </source>
</evidence>
<dbReference type="EC" id="2.1.1.72" evidence="1"/>
<proteinExistence type="predicted"/>
<keyword evidence="4" id="KW-0949">S-adenosyl-L-methionine</keyword>
<dbReference type="Pfam" id="PF02086">
    <property type="entry name" value="MethyltransfD12"/>
    <property type="match status" value="1"/>
</dbReference>
<dbReference type="InterPro" id="IPR012327">
    <property type="entry name" value="MeTrfase_D12"/>
</dbReference>
<dbReference type="SUPFAM" id="SSF53335">
    <property type="entry name" value="S-adenosyl-L-methionine-dependent methyltransferases"/>
    <property type="match status" value="1"/>
</dbReference>
<protein>
    <recommendedName>
        <fullName evidence="1">site-specific DNA-methyltransferase (adenine-specific)</fullName>
        <ecNumber evidence="1">2.1.1.72</ecNumber>
    </recommendedName>
</protein>
<accession>A0A6N7VWH2</accession>
<dbReference type="GO" id="GO:0009007">
    <property type="term" value="F:site-specific DNA-methyltransferase (adenine-specific) activity"/>
    <property type="evidence" value="ECO:0007669"/>
    <property type="project" value="UniProtKB-EC"/>
</dbReference>
<comment type="caution">
    <text evidence="6">The sequence shown here is derived from an EMBL/GenBank/DDBJ whole genome shotgun (WGS) entry which is preliminary data.</text>
</comment>
<evidence type="ECO:0000256" key="4">
    <source>
        <dbReference type="ARBA" id="ARBA00022691"/>
    </source>
</evidence>
<keyword evidence="2 6" id="KW-0489">Methyltransferase</keyword>
<dbReference type="InterPro" id="IPR029063">
    <property type="entry name" value="SAM-dependent_MTases_sf"/>
</dbReference>